<keyword evidence="2" id="KW-0472">Membrane</keyword>
<dbReference type="EMBL" id="BGPR01033796">
    <property type="protein sequence ID" value="GBO07867.1"/>
    <property type="molecule type" value="Genomic_DNA"/>
</dbReference>
<dbReference type="InterPro" id="IPR001254">
    <property type="entry name" value="Trypsin_dom"/>
</dbReference>
<evidence type="ECO:0000259" key="1">
    <source>
        <dbReference type="PROSITE" id="PS50240"/>
    </source>
</evidence>
<keyword evidence="2" id="KW-0378">Hydrolase</keyword>
<feature type="non-terminal residue" evidence="2">
    <location>
        <position position="1"/>
    </location>
</feature>
<dbReference type="Gene3D" id="2.40.10.10">
    <property type="entry name" value="Trypsin-like serine proteases"/>
    <property type="match status" value="1"/>
</dbReference>
<dbReference type="GO" id="GO:0006508">
    <property type="term" value="P:proteolysis"/>
    <property type="evidence" value="ECO:0007669"/>
    <property type="project" value="UniProtKB-KW"/>
</dbReference>
<name>A0A4Y2U8H9_ARAVE</name>
<keyword evidence="2" id="KW-0812">Transmembrane</keyword>
<dbReference type="InterPro" id="IPR018114">
    <property type="entry name" value="TRYPSIN_HIS"/>
</dbReference>
<protein>
    <submittedName>
        <fullName evidence="2">Transmembrane protease serine 5</fullName>
    </submittedName>
</protein>
<dbReference type="PRINTS" id="PR00722">
    <property type="entry name" value="CHYMOTRYPSIN"/>
</dbReference>
<dbReference type="Proteomes" id="UP000499080">
    <property type="component" value="Unassembled WGS sequence"/>
</dbReference>
<organism evidence="2 3">
    <name type="scientific">Araneus ventricosus</name>
    <name type="common">Orbweaver spider</name>
    <name type="synonym">Epeira ventricosa</name>
    <dbReference type="NCBI Taxonomy" id="182803"/>
    <lineage>
        <taxon>Eukaryota</taxon>
        <taxon>Metazoa</taxon>
        <taxon>Ecdysozoa</taxon>
        <taxon>Arthropoda</taxon>
        <taxon>Chelicerata</taxon>
        <taxon>Arachnida</taxon>
        <taxon>Araneae</taxon>
        <taxon>Araneomorphae</taxon>
        <taxon>Entelegynae</taxon>
        <taxon>Araneoidea</taxon>
        <taxon>Araneidae</taxon>
        <taxon>Araneus</taxon>
    </lineage>
</organism>
<gene>
    <name evidence="2" type="primary">Tmprss5_0</name>
    <name evidence="2" type="ORF">AVEN_129054_1</name>
</gene>
<keyword evidence="2" id="KW-0645">Protease</keyword>
<dbReference type="SUPFAM" id="SSF50494">
    <property type="entry name" value="Trypsin-like serine proteases"/>
    <property type="match status" value="1"/>
</dbReference>
<dbReference type="PANTHER" id="PTHR24260">
    <property type="match status" value="1"/>
</dbReference>
<feature type="domain" description="Peptidase S1" evidence="1">
    <location>
        <begin position="1"/>
        <end position="234"/>
    </location>
</feature>
<dbReference type="InterPro" id="IPR043504">
    <property type="entry name" value="Peptidase_S1_PA_chymotrypsin"/>
</dbReference>
<reference evidence="2 3" key="1">
    <citation type="journal article" date="2019" name="Sci. Rep.">
        <title>Orb-weaving spider Araneus ventricosus genome elucidates the spidroin gene catalogue.</title>
        <authorList>
            <person name="Kono N."/>
            <person name="Nakamura H."/>
            <person name="Ohtoshi R."/>
            <person name="Moran D.A.P."/>
            <person name="Shinohara A."/>
            <person name="Yoshida Y."/>
            <person name="Fujiwara M."/>
            <person name="Mori M."/>
            <person name="Tomita M."/>
            <person name="Arakawa K."/>
        </authorList>
    </citation>
    <scope>NUCLEOTIDE SEQUENCE [LARGE SCALE GENOMIC DNA]</scope>
</reference>
<dbReference type="InterPro" id="IPR001314">
    <property type="entry name" value="Peptidase_S1A"/>
</dbReference>
<dbReference type="PROSITE" id="PS50240">
    <property type="entry name" value="TRYPSIN_DOM"/>
    <property type="match status" value="1"/>
</dbReference>
<dbReference type="OrthoDB" id="6432550at2759"/>
<proteinExistence type="predicted"/>
<dbReference type="InterPro" id="IPR051333">
    <property type="entry name" value="CLIP_Serine_Protease"/>
</dbReference>
<evidence type="ECO:0000313" key="3">
    <source>
        <dbReference type="Proteomes" id="UP000499080"/>
    </source>
</evidence>
<dbReference type="InterPro" id="IPR009003">
    <property type="entry name" value="Peptidase_S1_PA"/>
</dbReference>
<dbReference type="AlphaFoldDB" id="A0A4Y2U8H9"/>
<dbReference type="PROSITE" id="PS00134">
    <property type="entry name" value="TRYPSIN_HIS"/>
    <property type="match status" value="1"/>
</dbReference>
<dbReference type="Pfam" id="PF00089">
    <property type="entry name" value="Trypsin"/>
    <property type="match status" value="1"/>
</dbReference>
<comment type="caution">
    <text evidence="2">The sequence shown here is derived from an EMBL/GenBank/DDBJ whole genome shotgun (WGS) entry which is preliminary data.</text>
</comment>
<dbReference type="GO" id="GO:0004252">
    <property type="term" value="F:serine-type endopeptidase activity"/>
    <property type="evidence" value="ECO:0007669"/>
    <property type="project" value="InterPro"/>
</dbReference>
<keyword evidence="3" id="KW-1185">Reference proteome</keyword>
<evidence type="ECO:0000313" key="2">
    <source>
        <dbReference type="EMBL" id="GBO07867.1"/>
    </source>
</evidence>
<accession>A0A4Y2U8H9</accession>
<dbReference type="SMART" id="SM00020">
    <property type="entry name" value="Tryp_SPc"/>
    <property type="match status" value="1"/>
</dbReference>
<dbReference type="CDD" id="cd00190">
    <property type="entry name" value="Tryp_SPc"/>
    <property type="match status" value="1"/>
</dbReference>
<dbReference type="PANTHER" id="PTHR24260:SF136">
    <property type="entry name" value="GH08193P-RELATED"/>
    <property type="match status" value="1"/>
</dbReference>
<sequence length="239" mass="26254">VSIMKNGQIMCGGAIISPRFIITAAHCFLTPNAITEKSCLGKKVSNKACYHPPEVFQVGVLSPNGLRQAIQVVKIIAHPQFSVDGRVHDIGLMKLNKPIKCGTMSSPICLPQKNKNKYGRNLIVAGWGRYSDKPAEKKMLEGKMTQVKNGQCLARGESSSKGRRYLCAVATKTNQKSCFGDSGSAIFSKFGDKYFALGVTSFGLSRPNVLCSLDKPAVFTKTYPYLKWIRKYVKDIPRA</sequence>